<evidence type="ECO:0000256" key="1">
    <source>
        <dbReference type="SAM" id="MobiDB-lite"/>
    </source>
</evidence>
<dbReference type="Proteomes" id="UP001189429">
    <property type="component" value="Unassembled WGS sequence"/>
</dbReference>
<comment type="caution">
    <text evidence="2">The sequence shown here is derived from an EMBL/GenBank/DDBJ whole genome shotgun (WGS) entry which is preliminary data.</text>
</comment>
<keyword evidence="3" id="KW-1185">Reference proteome</keyword>
<dbReference type="EMBL" id="CAUYUJ010016765">
    <property type="protein sequence ID" value="CAK0868628.1"/>
    <property type="molecule type" value="Genomic_DNA"/>
</dbReference>
<proteinExistence type="predicted"/>
<reference evidence="2" key="1">
    <citation type="submission" date="2023-10" db="EMBL/GenBank/DDBJ databases">
        <authorList>
            <person name="Chen Y."/>
            <person name="Shah S."/>
            <person name="Dougan E. K."/>
            <person name="Thang M."/>
            <person name="Chan C."/>
        </authorList>
    </citation>
    <scope>NUCLEOTIDE SEQUENCE [LARGE SCALE GENOMIC DNA]</scope>
</reference>
<accession>A0ABN9V9C7</accession>
<evidence type="ECO:0000313" key="3">
    <source>
        <dbReference type="Proteomes" id="UP001189429"/>
    </source>
</evidence>
<sequence length="214" mass="22554">MSLQRKSLSDADGTRNFAGGHVVVISLVTRKSCGGERAWISLSVLAYGSGEMPWFYNSSFVAVHECAAEAMGGSAPGWPATGQIEECEGHSPEGQAEVIHFGHGALGQEGAPAILMAAKLTCSIPGEAERDRAPPLFFDISGIAGSGPKAGWEVRPRGWLKLPSRLRIPSLAAASDGATGERGGGVCRGQQGLQGEEFEPPRLFSEPSRIRVLR</sequence>
<protein>
    <submittedName>
        <fullName evidence="2">Uncharacterized protein</fullName>
    </submittedName>
</protein>
<feature type="region of interest" description="Disordered" evidence="1">
    <location>
        <begin position="173"/>
        <end position="201"/>
    </location>
</feature>
<evidence type="ECO:0000313" key="2">
    <source>
        <dbReference type="EMBL" id="CAK0868628.1"/>
    </source>
</evidence>
<organism evidence="2 3">
    <name type="scientific">Prorocentrum cordatum</name>
    <dbReference type="NCBI Taxonomy" id="2364126"/>
    <lineage>
        <taxon>Eukaryota</taxon>
        <taxon>Sar</taxon>
        <taxon>Alveolata</taxon>
        <taxon>Dinophyceae</taxon>
        <taxon>Prorocentrales</taxon>
        <taxon>Prorocentraceae</taxon>
        <taxon>Prorocentrum</taxon>
    </lineage>
</organism>
<name>A0ABN9V9C7_9DINO</name>
<feature type="non-terminal residue" evidence="2">
    <location>
        <position position="214"/>
    </location>
</feature>
<gene>
    <name evidence="2" type="ORF">PCOR1329_LOCUS55217</name>
</gene>